<feature type="transmembrane region" description="Helical" evidence="1">
    <location>
        <begin position="57"/>
        <end position="75"/>
    </location>
</feature>
<keyword evidence="1" id="KW-0812">Transmembrane</keyword>
<keyword evidence="1" id="KW-1133">Transmembrane helix</keyword>
<sequence length="352" mass="41303">MDPENKFKTFNNDIILRLIIERRFRMLRHLCLIVLLGAGFYNSSVEFSEPVNTYLKIWLFSVLLFLFYINMYRLVPRLLFKDNYLGYFLWLIALFVLIQTAAFSTRHFVSTYLKAPLETHRSEPNLFAFYFIFIILMGASAAVKLFQRWVVDSQRISELETITIQSELENLKKQINPHFLFNTLNNANVLTQIDPEKASQVLMKLSDLLRYQLYDSARNKVFVTSDIHFLEDFLNLEKIRRDNFDFTITLKGELQGVEVAPLLFITFVENAVKHNIDAEKRSYVYLFFSMIDDELNFHCINSKPHIKVAKSVNGGLGLTNVTRRLELLYPDRHELKVTDTPETFNVHLTIKT</sequence>
<dbReference type="RefSeq" id="WP_121198433.1">
    <property type="nucleotide sequence ID" value="NZ_RBKU01000001.1"/>
</dbReference>
<evidence type="ECO:0000259" key="2">
    <source>
        <dbReference type="Pfam" id="PF06580"/>
    </source>
</evidence>
<dbReference type="Proteomes" id="UP000268007">
    <property type="component" value="Unassembled WGS sequence"/>
</dbReference>
<keyword evidence="3" id="KW-0808">Transferase</keyword>
<gene>
    <name evidence="3" type="ORF">BDD43_3067</name>
</gene>
<organism evidence="3 4">
    <name type="scientific">Mucilaginibacter gracilis</name>
    <dbReference type="NCBI Taxonomy" id="423350"/>
    <lineage>
        <taxon>Bacteria</taxon>
        <taxon>Pseudomonadati</taxon>
        <taxon>Bacteroidota</taxon>
        <taxon>Sphingobacteriia</taxon>
        <taxon>Sphingobacteriales</taxon>
        <taxon>Sphingobacteriaceae</taxon>
        <taxon>Mucilaginibacter</taxon>
    </lineage>
</organism>
<reference evidence="3 4" key="1">
    <citation type="submission" date="2018-10" db="EMBL/GenBank/DDBJ databases">
        <title>Genomic Encyclopedia of Archaeal and Bacterial Type Strains, Phase II (KMG-II): from individual species to whole genera.</title>
        <authorList>
            <person name="Goeker M."/>
        </authorList>
    </citation>
    <scope>NUCLEOTIDE SEQUENCE [LARGE SCALE GENOMIC DNA]</scope>
    <source>
        <strain evidence="3 4">DSM 18602</strain>
    </source>
</reference>
<feature type="transmembrane region" description="Helical" evidence="1">
    <location>
        <begin position="87"/>
        <end position="106"/>
    </location>
</feature>
<dbReference type="Pfam" id="PF06580">
    <property type="entry name" value="His_kinase"/>
    <property type="match status" value="1"/>
</dbReference>
<feature type="transmembrane region" description="Helical" evidence="1">
    <location>
        <begin position="26"/>
        <end position="45"/>
    </location>
</feature>
<dbReference type="GO" id="GO:0000155">
    <property type="term" value="F:phosphorelay sensor kinase activity"/>
    <property type="evidence" value="ECO:0007669"/>
    <property type="project" value="InterPro"/>
</dbReference>
<accession>A0A495J1M9</accession>
<dbReference type="GO" id="GO:0016020">
    <property type="term" value="C:membrane"/>
    <property type="evidence" value="ECO:0007669"/>
    <property type="project" value="InterPro"/>
</dbReference>
<proteinExistence type="predicted"/>
<dbReference type="InterPro" id="IPR050640">
    <property type="entry name" value="Bact_2-comp_sensor_kinase"/>
</dbReference>
<name>A0A495J1M9_9SPHI</name>
<comment type="caution">
    <text evidence="3">The sequence shown here is derived from an EMBL/GenBank/DDBJ whole genome shotgun (WGS) entry which is preliminary data.</text>
</comment>
<feature type="transmembrane region" description="Helical" evidence="1">
    <location>
        <begin position="126"/>
        <end position="146"/>
    </location>
</feature>
<keyword evidence="3" id="KW-0418">Kinase</keyword>
<dbReference type="PANTHER" id="PTHR34220">
    <property type="entry name" value="SENSOR HISTIDINE KINASE YPDA"/>
    <property type="match status" value="1"/>
</dbReference>
<feature type="domain" description="Signal transduction histidine kinase internal region" evidence="2">
    <location>
        <begin position="167"/>
        <end position="242"/>
    </location>
</feature>
<protein>
    <submittedName>
        <fullName evidence="3">Histidine kinase</fullName>
    </submittedName>
</protein>
<dbReference type="AlphaFoldDB" id="A0A495J1M9"/>
<evidence type="ECO:0000313" key="4">
    <source>
        <dbReference type="Proteomes" id="UP000268007"/>
    </source>
</evidence>
<dbReference type="OrthoDB" id="9792992at2"/>
<keyword evidence="1" id="KW-0472">Membrane</keyword>
<dbReference type="EMBL" id="RBKU01000001">
    <property type="protein sequence ID" value="RKR82876.1"/>
    <property type="molecule type" value="Genomic_DNA"/>
</dbReference>
<dbReference type="InterPro" id="IPR010559">
    <property type="entry name" value="Sig_transdc_His_kin_internal"/>
</dbReference>
<keyword evidence="4" id="KW-1185">Reference proteome</keyword>
<evidence type="ECO:0000256" key="1">
    <source>
        <dbReference type="SAM" id="Phobius"/>
    </source>
</evidence>
<evidence type="ECO:0000313" key="3">
    <source>
        <dbReference type="EMBL" id="RKR82876.1"/>
    </source>
</evidence>
<dbReference type="PANTHER" id="PTHR34220:SF7">
    <property type="entry name" value="SENSOR HISTIDINE KINASE YPDA"/>
    <property type="match status" value="1"/>
</dbReference>